<dbReference type="AlphaFoldDB" id="A0A0A9YWE1"/>
<feature type="non-terminal residue" evidence="2">
    <location>
        <position position="1"/>
    </location>
</feature>
<sequence>TDIIEGQSNEEIDDFYRCLLNVDGLDIDPMEFTGHMNDKGAAAISRNGEIGGEQNVPLIEIWDLSGGKGIPNTVSSRAEEDENIHKKTETTVIQIEEPISEDLEAKRTTAEEQETKTDPASLEEGQ</sequence>
<feature type="non-terminal residue" evidence="2">
    <location>
        <position position="126"/>
    </location>
</feature>
<evidence type="ECO:0000256" key="1">
    <source>
        <dbReference type="SAM" id="MobiDB-lite"/>
    </source>
</evidence>
<proteinExistence type="predicted"/>
<reference evidence="2" key="1">
    <citation type="journal article" date="2014" name="PLoS ONE">
        <title>Transcriptome-Based Identification of ABC Transporters in the Western Tarnished Plant Bug Lygus hesperus.</title>
        <authorList>
            <person name="Hull J.J."/>
            <person name="Chaney K."/>
            <person name="Geib S.M."/>
            <person name="Fabrick J.A."/>
            <person name="Brent C.S."/>
            <person name="Walsh D."/>
            <person name="Lavine L.C."/>
        </authorList>
    </citation>
    <scope>NUCLEOTIDE SEQUENCE</scope>
</reference>
<protein>
    <submittedName>
        <fullName evidence="2">2-isopropylmalate synthase</fullName>
    </submittedName>
</protein>
<feature type="region of interest" description="Disordered" evidence="1">
    <location>
        <begin position="72"/>
        <end position="126"/>
    </location>
</feature>
<name>A0A0A9YWE1_LYGHE</name>
<feature type="compositionally biased region" description="Basic and acidic residues" evidence="1">
    <location>
        <begin position="103"/>
        <end position="117"/>
    </location>
</feature>
<dbReference type="EMBL" id="GBHO01007663">
    <property type="protein sequence ID" value="JAG35941.1"/>
    <property type="molecule type" value="Transcribed_RNA"/>
</dbReference>
<accession>A0A0A9YWE1</accession>
<reference evidence="2" key="2">
    <citation type="submission" date="2014-07" db="EMBL/GenBank/DDBJ databases">
        <authorList>
            <person name="Hull J."/>
        </authorList>
    </citation>
    <scope>NUCLEOTIDE SEQUENCE</scope>
</reference>
<evidence type="ECO:0000313" key="2">
    <source>
        <dbReference type="EMBL" id="JAG35941.1"/>
    </source>
</evidence>
<gene>
    <name evidence="2" type="primary">leuA_2</name>
    <name evidence="2" type="ORF">CM83_103866</name>
</gene>
<organism evidence="2">
    <name type="scientific">Lygus hesperus</name>
    <name type="common">Western plant bug</name>
    <dbReference type="NCBI Taxonomy" id="30085"/>
    <lineage>
        <taxon>Eukaryota</taxon>
        <taxon>Metazoa</taxon>
        <taxon>Ecdysozoa</taxon>
        <taxon>Arthropoda</taxon>
        <taxon>Hexapoda</taxon>
        <taxon>Insecta</taxon>
        <taxon>Pterygota</taxon>
        <taxon>Neoptera</taxon>
        <taxon>Paraneoptera</taxon>
        <taxon>Hemiptera</taxon>
        <taxon>Heteroptera</taxon>
        <taxon>Panheteroptera</taxon>
        <taxon>Cimicomorpha</taxon>
        <taxon>Miridae</taxon>
        <taxon>Mirini</taxon>
        <taxon>Lygus</taxon>
    </lineage>
</organism>